<keyword evidence="3" id="KW-0808">Transferase</keyword>
<sequence length="466" mass="52375">MSLILTHGYFIADDAIEQRIMRPYPPLGLLSISAWLDRDGIDHHVIDATFLDADTFVQRVGALRPRMMAFYVTLMTRSSVLRLIAALGGGEDGPVIVLGGPDVRHNAADYLSHGAHLLVVGEGEQTMADVARLSQEACRDAAALAAIPGLIHADAQGQPVFTGDRRFVPELDELPEPARHRIDLQPYLQAWRAAHGQTSLNVSTQRGCPYKCAWCSRAVYGTSYRRRSPQHVVAELRNLVDRYAPDQFWFVDDVFTINHNWLAGFAEALDAAGLRIRYECITRADRMNERVVQLLARTGCVRVWIGAESGSQRILDAMQRQVRVEQVTAMIRAASDAGIQTGTFLMLGYPGETESDIVATERYLREARPDLFTVTLAYPIRGTLFHDQVADQTTAPPFDQGSDRDRRYPRTYSDDYYRHAVRLLTHTHAVTTAARPFGARALAHRLAWWRSRLGMWWHRRSGMQPA</sequence>
<evidence type="ECO:0000313" key="11">
    <source>
        <dbReference type="Proteomes" id="UP001606210"/>
    </source>
</evidence>
<dbReference type="InterPro" id="IPR023404">
    <property type="entry name" value="rSAM_horseshoe"/>
</dbReference>
<evidence type="ECO:0000256" key="7">
    <source>
        <dbReference type="ARBA" id="ARBA00023014"/>
    </source>
</evidence>
<keyword evidence="4" id="KW-0949">S-adenosyl-L-methionine</keyword>
<feature type="domain" description="B12-binding" evidence="8">
    <location>
        <begin position="12"/>
        <end position="141"/>
    </location>
</feature>
<dbReference type="Pfam" id="PF02310">
    <property type="entry name" value="B12-binding"/>
    <property type="match status" value="1"/>
</dbReference>
<dbReference type="InterPro" id="IPR007197">
    <property type="entry name" value="rSAM"/>
</dbReference>
<name>A0ABW7EWV3_9BURK</name>
<dbReference type="InterPro" id="IPR051198">
    <property type="entry name" value="BchE-like"/>
</dbReference>
<evidence type="ECO:0000256" key="2">
    <source>
        <dbReference type="ARBA" id="ARBA00022603"/>
    </source>
</evidence>
<comment type="caution">
    <text evidence="10">The sequence shown here is derived from an EMBL/GenBank/DDBJ whole genome shotgun (WGS) entry which is preliminary data.</text>
</comment>
<dbReference type="CDD" id="cd01335">
    <property type="entry name" value="Radical_SAM"/>
    <property type="match status" value="1"/>
</dbReference>
<evidence type="ECO:0000313" key="10">
    <source>
        <dbReference type="EMBL" id="MFG6428780.1"/>
    </source>
</evidence>
<dbReference type="InterPro" id="IPR058240">
    <property type="entry name" value="rSAM_sf"/>
</dbReference>
<dbReference type="SFLD" id="SFLDS00029">
    <property type="entry name" value="Radical_SAM"/>
    <property type="match status" value="1"/>
</dbReference>
<dbReference type="InterPro" id="IPR006158">
    <property type="entry name" value="Cobalamin-bd"/>
</dbReference>
<evidence type="ECO:0000256" key="1">
    <source>
        <dbReference type="ARBA" id="ARBA00001966"/>
    </source>
</evidence>
<dbReference type="Gene3D" id="3.40.50.280">
    <property type="entry name" value="Cobalamin-binding domain"/>
    <property type="match status" value="1"/>
</dbReference>
<dbReference type="Proteomes" id="UP001606210">
    <property type="component" value="Unassembled WGS sequence"/>
</dbReference>
<comment type="cofactor">
    <cofactor evidence="1">
        <name>[4Fe-4S] cluster</name>
        <dbReference type="ChEBI" id="CHEBI:49883"/>
    </cofactor>
</comment>
<dbReference type="PANTHER" id="PTHR43409">
    <property type="entry name" value="ANAEROBIC MAGNESIUM-PROTOPORPHYRIN IX MONOMETHYL ESTER CYCLASE-RELATED"/>
    <property type="match status" value="1"/>
</dbReference>
<proteinExistence type="predicted"/>
<dbReference type="SUPFAM" id="SSF102114">
    <property type="entry name" value="Radical SAM enzymes"/>
    <property type="match status" value="1"/>
</dbReference>
<feature type="domain" description="Radical SAM core" evidence="9">
    <location>
        <begin position="194"/>
        <end position="411"/>
    </location>
</feature>
<evidence type="ECO:0000256" key="5">
    <source>
        <dbReference type="ARBA" id="ARBA00022723"/>
    </source>
</evidence>
<dbReference type="InterPro" id="IPR006638">
    <property type="entry name" value="Elp3/MiaA/NifB-like_rSAM"/>
</dbReference>
<accession>A0ABW7EWV3</accession>
<dbReference type="EMBL" id="JBIGHV010000001">
    <property type="protein sequence ID" value="MFG6428780.1"/>
    <property type="molecule type" value="Genomic_DNA"/>
</dbReference>
<evidence type="ECO:0000256" key="3">
    <source>
        <dbReference type="ARBA" id="ARBA00022679"/>
    </source>
</evidence>
<evidence type="ECO:0000259" key="8">
    <source>
        <dbReference type="PROSITE" id="PS51332"/>
    </source>
</evidence>
<dbReference type="SFLD" id="SFLDG01123">
    <property type="entry name" value="methyltransferase_(Class_B)"/>
    <property type="match status" value="1"/>
</dbReference>
<keyword evidence="5" id="KW-0479">Metal-binding</keyword>
<keyword evidence="7" id="KW-0411">Iron-sulfur</keyword>
<reference evidence="10 11" key="1">
    <citation type="submission" date="2024-08" db="EMBL/GenBank/DDBJ databases">
        <authorList>
            <person name="Lu H."/>
        </authorList>
    </citation>
    <scope>NUCLEOTIDE SEQUENCE [LARGE SCALE GENOMIC DNA]</scope>
    <source>
        <strain evidence="10 11">LYH14W</strain>
    </source>
</reference>
<gene>
    <name evidence="10" type="ORF">ACG00Y_02590</name>
</gene>
<dbReference type="PANTHER" id="PTHR43409:SF7">
    <property type="entry name" value="BLL1977 PROTEIN"/>
    <property type="match status" value="1"/>
</dbReference>
<evidence type="ECO:0000259" key="9">
    <source>
        <dbReference type="PROSITE" id="PS51918"/>
    </source>
</evidence>
<organism evidence="10 11">
    <name type="scientific">Pelomonas parva</name>
    <dbReference type="NCBI Taxonomy" id="3299032"/>
    <lineage>
        <taxon>Bacteria</taxon>
        <taxon>Pseudomonadati</taxon>
        <taxon>Pseudomonadota</taxon>
        <taxon>Betaproteobacteria</taxon>
        <taxon>Burkholderiales</taxon>
        <taxon>Sphaerotilaceae</taxon>
        <taxon>Roseateles</taxon>
    </lineage>
</organism>
<keyword evidence="2" id="KW-0489">Methyltransferase</keyword>
<keyword evidence="11" id="KW-1185">Reference proteome</keyword>
<keyword evidence="6" id="KW-0408">Iron</keyword>
<dbReference type="SMART" id="SM00729">
    <property type="entry name" value="Elp3"/>
    <property type="match status" value="1"/>
</dbReference>
<dbReference type="InterPro" id="IPR034466">
    <property type="entry name" value="Methyltransferase_Class_B"/>
</dbReference>
<protein>
    <submittedName>
        <fullName evidence="10">B12-binding domain-containing radical SAM protein</fullName>
    </submittedName>
</protein>
<dbReference type="Gene3D" id="3.80.30.20">
    <property type="entry name" value="tm_1862 like domain"/>
    <property type="match status" value="1"/>
</dbReference>
<dbReference type="PROSITE" id="PS51332">
    <property type="entry name" value="B12_BINDING"/>
    <property type="match status" value="1"/>
</dbReference>
<dbReference type="SFLD" id="SFLDG01082">
    <property type="entry name" value="B12-binding_domain_containing"/>
    <property type="match status" value="1"/>
</dbReference>
<evidence type="ECO:0000256" key="4">
    <source>
        <dbReference type="ARBA" id="ARBA00022691"/>
    </source>
</evidence>
<dbReference type="Pfam" id="PF04055">
    <property type="entry name" value="Radical_SAM"/>
    <property type="match status" value="1"/>
</dbReference>
<dbReference type="RefSeq" id="WP_394475710.1">
    <property type="nucleotide sequence ID" value="NZ_JBIGHV010000001.1"/>
</dbReference>
<dbReference type="PROSITE" id="PS51918">
    <property type="entry name" value="RADICAL_SAM"/>
    <property type="match status" value="1"/>
</dbReference>
<evidence type="ECO:0000256" key="6">
    <source>
        <dbReference type="ARBA" id="ARBA00023004"/>
    </source>
</evidence>